<evidence type="ECO:0000259" key="3">
    <source>
        <dbReference type="Pfam" id="PF02397"/>
    </source>
</evidence>
<evidence type="ECO:0000256" key="1">
    <source>
        <dbReference type="ARBA" id="ARBA00006464"/>
    </source>
</evidence>
<feature type="domain" description="Bacterial sugar transferase" evidence="3">
    <location>
        <begin position="7"/>
        <end position="181"/>
    </location>
</feature>
<gene>
    <name evidence="4" type="ORF">SAMN00777080_3261</name>
</gene>
<dbReference type="STRING" id="758820.SAMN00777080_3261"/>
<sequence>MYKSIGKRFLDLVLGLLLLILTSPLIFLVWLTLFLTNHGSPFFYQRRPGLNEKIFLLVKFKTMKDVYDDEGSLLEDDKRLTKIGKFIRSASLDELPQLWNVLMGDMSLVGPRPLLEEYLVLYSKEQNQRHSVKPGITGWAQVNGRNDMTWEKRFELDIWYVENLSFFLDLEIILKTILKIVKSDGINQEGHSTMPKFKGSSNKD</sequence>
<keyword evidence="5" id="KW-1185">Reference proteome</keyword>
<keyword evidence="2" id="KW-1133">Transmembrane helix</keyword>
<dbReference type="PANTHER" id="PTHR30576">
    <property type="entry name" value="COLANIC BIOSYNTHESIS UDP-GLUCOSE LIPID CARRIER TRANSFERASE"/>
    <property type="match status" value="1"/>
</dbReference>
<evidence type="ECO:0000256" key="2">
    <source>
        <dbReference type="SAM" id="Phobius"/>
    </source>
</evidence>
<keyword evidence="2" id="KW-0812">Transmembrane</keyword>
<dbReference type="AlphaFoldDB" id="A0A1W2H7X4"/>
<protein>
    <submittedName>
        <fullName evidence="4">Sugar transferase involved in LPS biosynthesis (Colanic, teichoic acid)</fullName>
    </submittedName>
</protein>
<evidence type="ECO:0000313" key="4">
    <source>
        <dbReference type="EMBL" id="SMD44636.1"/>
    </source>
</evidence>
<dbReference type="EMBL" id="LT838813">
    <property type="protein sequence ID" value="SMD44636.1"/>
    <property type="molecule type" value="Genomic_DNA"/>
</dbReference>
<dbReference type="OrthoDB" id="9808602at2"/>
<feature type="transmembrane region" description="Helical" evidence="2">
    <location>
        <begin position="12"/>
        <end position="35"/>
    </location>
</feature>
<organism evidence="4 5">
    <name type="scientific">Aquiflexum balticum DSM 16537</name>
    <dbReference type="NCBI Taxonomy" id="758820"/>
    <lineage>
        <taxon>Bacteria</taxon>
        <taxon>Pseudomonadati</taxon>
        <taxon>Bacteroidota</taxon>
        <taxon>Cytophagia</taxon>
        <taxon>Cytophagales</taxon>
        <taxon>Cyclobacteriaceae</taxon>
        <taxon>Aquiflexum</taxon>
    </lineage>
</organism>
<proteinExistence type="inferred from homology"/>
<dbReference type="PANTHER" id="PTHR30576:SF8">
    <property type="entry name" value="UNDECAPRENYL-PHOSPHATE GALACTOSE PHOSPHOTRANSFERASE"/>
    <property type="match status" value="1"/>
</dbReference>
<name>A0A1W2H7X4_9BACT</name>
<dbReference type="InterPro" id="IPR003362">
    <property type="entry name" value="Bact_transf"/>
</dbReference>
<accession>A0A1W2H7X4</accession>
<dbReference type="GO" id="GO:0016780">
    <property type="term" value="F:phosphotransferase activity, for other substituted phosphate groups"/>
    <property type="evidence" value="ECO:0007669"/>
    <property type="project" value="TreeGrafter"/>
</dbReference>
<comment type="similarity">
    <text evidence="1">Belongs to the bacterial sugar transferase family.</text>
</comment>
<dbReference type="Pfam" id="PF02397">
    <property type="entry name" value="Bac_transf"/>
    <property type="match status" value="1"/>
</dbReference>
<keyword evidence="2" id="KW-0472">Membrane</keyword>
<dbReference type="RefSeq" id="WP_084121431.1">
    <property type="nucleotide sequence ID" value="NZ_LT838813.1"/>
</dbReference>
<reference evidence="5" key="1">
    <citation type="submission" date="2017-04" db="EMBL/GenBank/DDBJ databases">
        <authorList>
            <person name="Varghese N."/>
            <person name="Submissions S."/>
        </authorList>
    </citation>
    <scope>NUCLEOTIDE SEQUENCE [LARGE SCALE GENOMIC DNA]</scope>
    <source>
        <strain evidence="5">DSM 16537</strain>
    </source>
</reference>
<dbReference type="Proteomes" id="UP000192333">
    <property type="component" value="Chromosome I"/>
</dbReference>
<keyword evidence="4" id="KW-0808">Transferase</keyword>
<evidence type="ECO:0000313" key="5">
    <source>
        <dbReference type="Proteomes" id="UP000192333"/>
    </source>
</evidence>